<evidence type="ECO:0000313" key="3">
    <source>
        <dbReference type="Proteomes" id="UP000184356"/>
    </source>
</evidence>
<name>A0A1L9TMH1_9EURO</name>
<dbReference type="VEuPathDB" id="FungiDB:ASPSYDRAFT_744024"/>
<dbReference type="Proteomes" id="UP000184356">
    <property type="component" value="Unassembled WGS sequence"/>
</dbReference>
<dbReference type="EMBL" id="KV878584">
    <property type="protein sequence ID" value="OJJ60591.1"/>
    <property type="molecule type" value="Genomic_DNA"/>
</dbReference>
<reference evidence="3" key="1">
    <citation type="journal article" date="2017" name="Genome Biol.">
        <title>Comparative genomics reveals high biological diversity and specific adaptations in the industrially and medically important fungal genus Aspergillus.</title>
        <authorList>
            <person name="de Vries R.P."/>
            <person name="Riley R."/>
            <person name="Wiebenga A."/>
            <person name="Aguilar-Osorio G."/>
            <person name="Amillis S."/>
            <person name="Uchima C.A."/>
            <person name="Anderluh G."/>
            <person name="Asadollahi M."/>
            <person name="Askin M."/>
            <person name="Barry K."/>
            <person name="Battaglia E."/>
            <person name="Bayram O."/>
            <person name="Benocci T."/>
            <person name="Braus-Stromeyer S.A."/>
            <person name="Caldana C."/>
            <person name="Canovas D."/>
            <person name="Cerqueira G.C."/>
            <person name="Chen F."/>
            <person name="Chen W."/>
            <person name="Choi C."/>
            <person name="Clum A."/>
            <person name="Dos Santos R.A."/>
            <person name="Damasio A.R."/>
            <person name="Diallinas G."/>
            <person name="Emri T."/>
            <person name="Fekete E."/>
            <person name="Flipphi M."/>
            <person name="Freyberg S."/>
            <person name="Gallo A."/>
            <person name="Gournas C."/>
            <person name="Habgood R."/>
            <person name="Hainaut M."/>
            <person name="Harispe M.L."/>
            <person name="Henrissat B."/>
            <person name="Hilden K.S."/>
            <person name="Hope R."/>
            <person name="Hossain A."/>
            <person name="Karabika E."/>
            <person name="Karaffa L."/>
            <person name="Karanyi Z."/>
            <person name="Krasevec N."/>
            <person name="Kuo A."/>
            <person name="Kusch H."/>
            <person name="LaButti K."/>
            <person name="Lagendijk E.L."/>
            <person name="Lapidus A."/>
            <person name="Levasseur A."/>
            <person name="Lindquist E."/>
            <person name="Lipzen A."/>
            <person name="Logrieco A.F."/>
            <person name="MacCabe A."/>
            <person name="Maekelae M.R."/>
            <person name="Malavazi I."/>
            <person name="Melin P."/>
            <person name="Meyer V."/>
            <person name="Mielnichuk N."/>
            <person name="Miskei M."/>
            <person name="Molnar A.P."/>
            <person name="Mule G."/>
            <person name="Ngan C.Y."/>
            <person name="Orejas M."/>
            <person name="Orosz E."/>
            <person name="Ouedraogo J.P."/>
            <person name="Overkamp K.M."/>
            <person name="Park H.-S."/>
            <person name="Perrone G."/>
            <person name="Piumi F."/>
            <person name="Punt P.J."/>
            <person name="Ram A.F."/>
            <person name="Ramon A."/>
            <person name="Rauscher S."/>
            <person name="Record E."/>
            <person name="Riano-Pachon D.M."/>
            <person name="Robert V."/>
            <person name="Roehrig J."/>
            <person name="Ruller R."/>
            <person name="Salamov A."/>
            <person name="Salih N.S."/>
            <person name="Samson R.A."/>
            <person name="Sandor E."/>
            <person name="Sanguinetti M."/>
            <person name="Schuetze T."/>
            <person name="Sepcic K."/>
            <person name="Shelest E."/>
            <person name="Sherlock G."/>
            <person name="Sophianopoulou V."/>
            <person name="Squina F.M."/>
            <person name="Sun H."/>
            <person name="Susca A."/>
            <person name="Todd R.B."/>
            <person name="Tsang A."/>
            <person name="Unkles S.E."/>
            <person name="van de Wiele N."/>
            <person name="van Rossen-Uffink D."/>
            <person name="Oliveira J.V."/>
            <person name="Vesth T.C."/>
            <person name="Visser J."/>
            <person name="Yu J.-H."/>
            <person name="Zhou M."/>
            <person name="Andersen M.R."/>
            <person name="Archer D.B."/>
            <person name="Baker S.E."/>
            <person name="Benoit I."/>
            <person name="Brakhage A.A."/>
            <person name="Braus G.H."/>
            <person name="Fischer R."/>
            <person name="Frisvad J.C."/>
            <person name="Goldman G.H."/>
            <person name="Houbraken J."/>
            <person name="Oakley B."/>
            <person name="Pocsi I."/>
            <person name="Scazzocchio C."/>
            <person name="Seiboth B."/>
            <person name="vanKuyk P.A."/>
            <person name="Wortman J."/>
            <person name="Dyer P.S."/>
            <person name="Grigoriev I.V."/>
        </authorList>
    </citation>
    <scope>NUCLEOTIDE SEQUENCE [LARGE SCALE GENOMIC DNA]</scope>
    <source>
        <strain evidence="3">CBS 593.65</strain>
    </source>
</reference>
<evidence type="ECO:0000313" key="2">
    <source>
        <dbReference type="EMBL" id="OJJ60591.1"/>
    </source>
</evidence>
<keyword evidence="3" id="KW-1185">Reference proteome</keyword>
<feature type="region of interest" description="Disordered" evidence="1">
    <location>
        <begin position="126"/>
        <end position="158"/>
    </location>
</feature>
<accession>A0A1L9TMH1</accession>
<sequence length="255" mass="28099">MTATARRVQKRADHSAPQPASALRIEVRSRSGQPILNSMRTMERPTLAWQPSRISISIAFGDRWTASLQLFRADRTLPGESTSFEPASVDRGQGWLSGCADRHPPTCQPIPRLTCSTLFQLSTQPSSHSKASVQSGRKRDYPHQIQGSGSSGNSPTNVNQQIISLTSRLTTMPGFLPFCLQRQPMVGSPCEIFHWRGRLHRRFRPSQSQPVECRGLARPCPTATAAHFRTAVVSRSGLTSRHSGSGIVMPSVLLY</sequence>
<gene>
    <name evidence="2" type="ORF">ASPSYDRAFT_744024</name>
</gene>
<dbReference type="AlphaFoldDB" id="A0A1L9TMH1"/>
<feature type="region of interest" description="Disordered" evidence="1">
    <location>
        <begin position="1"/>
        <end position="21"/>
    </location>
</feature>
<feature type="compositionally biased region" description="Polar residues" evidence="1">
    <location>
        <begin position="126"/>
        <end position="135"/>
    </location>
</feature>
<protein>
    <submittedName>
        <fullName evidence="2">Uncharacterized protein</fullName>
    </submittedName>
</protein>
<proteinExistence type="predicted"/>
<dbReference type="GeneID" id="63766846"/>
<dbReference type="RefSeq" id="XP_040704397.1">
    <property type="nucleotide sequence ID" value="XM_040850773.1"/>
</dbReference>
<evidence type="ECO:0000256" key="1">
    <source>
        <dbReference type="SAM" id="MobiDB-lite"/>
    </source>
</evidence>
<feature type="compositionally biased region" description="Polar residues" evidence="1">
    <location>
        <begin position="145"/>
        <end position="158"/>
    </location>
</feature>
<organism evidence="2 3">
    <name type="scientific">Aspergillus sydowii CBS 593.65</name>
    <dbReference type="NCBI Taxonomy" id="1036612"/>
    <lineage>
        <taxon>Eukaryota</taxon>
        <taxon>Fungi</taxon>
        <taxon>Dikarya</taxon>
        <taxon>Ascomycota</taxon>
        <taxon>Pezizomycotina</taxon>
        <taxon>Eurotiomycetes</taxon>
        <taxon>Eurotiomycetidae</taxon>
        <taxon>Eurotiales</taxon>
        <taxon>Aspergillaceae</taxon>
        <taxon>Aspergillus</taxon>
        <taxon>Aspergillus subgen. Nidulantes</taxon>
    </lineage>
</organism>